<keyword evidence="1" id="KW-1133">Transmembrane helix</keyword>
<evidence type="ECO:0000259" key="4">
    <source>
        <dbReference type="PROSITE" id="PS50887"/>
    </source>
</evidence>
<dbReference type="EMBL" id="CP031165">
    <property type="protein sequence ID" value="AXV05131.1"/>
    <property type="molecule type" value="Genomic_DNA"/>
</dbReference>
<dbReference type="SMART" id="SM00052">
    <property type="entry name" value="EAL"/>
    <property type="match status" value="1"/>
</dbReference>
<dbReference type="SUPFAM" id="SSF141868">
    <property type="entry name" value="EAL domain-like"/>
    <property type="match status" value="1"/>
</dbReference>
<feature type="domain" description="PAS" evidence="2">
    <location>
        <begin position="267"/>
        <end position="311"/>
    </location>
</feature>
<dbReference type="NCBIfam" id="TIGR00254">
    <property type="entry name" value="GGDEF"/>
    <property type="match status" value="1"/>
</dbReference>
<dbReference type="PROSITE" id="PS50112">
    <property type="entry name" value="PAS"/>
    <property type="match status" value="1"/>
</dbReference>
<evidence type="ECO:0000259" key="3">
    <source>
        <dbReference type="PROSITE" id="PS50883"/>
    </source>
</evidence>
<dbReference type="InterPro" id="IPR001633">
    <property type="entry name" value="EAL_dom"/>
</dbReference>
<name>A0A346XSD4_9ACTN</name>
<dbReference type="PANTHER" id="PTHR44757:SF2">
    <property type="entry name" value="BIOFILM ARCHITECTURE MAINTENANCE PROTEIN MBAA"/>
    <property type="match status" value="1"/>
</dbReference>
<dbReference type="CDD" id="cd01948">
    <property type="entry name" value="EAL"/>
    <property type="match status" value="1"/>
</dbReference>
<dbReference type="PROSITE" id="PS50883">
    <property type="entry name" value="EAL"/>
    <property type="match status" value="1"/>
</dbReference>
<dbReference type="CDD" id="cd00130">
    <property type="entry name" value="PAS"/>
    <property type="match status" value="1"/>
</dbReference>
<evidence type="ECO:0000313" key="5">
    <source>
        <dbReference type="EMBL" id="AXV05131.1"/>
    </source>
</evidence>
<feature type="transmembrane region" description="Helical" evidence="1">
    <location>
        <begin position="17"/>
        <end position="37"/>
    </location>
</feature>
<accession>A0A346XSD4</accession>
<dbReference type="InterPro" id="IPR035965">
    <property type="entry name" value="PAS-like_dom_sf"/>
</dbReference>
<dbReference type="KEGG" id="euz:DVS28_a0424"/>
<feature type="domain" description="GGDEF" evidence="4">
    <location>
        <begin position="419"/>
        <end position="549"/>
    </location>
</feature>
<dbReference type="InterPro" id="IPR000014">
    <property type="entry name" value="PAS"/>
</dbReference>
<gene>
    <name evidence="5" type="ORF">DVS28_a0424</name>
</gene>
<dbReference type="PANTHER" id="PTHR44757">
    <property type="entry name" value="DIGUANYLATE CYCLASE DGCP"/>
    <property type="match status" value="1"/>
</dbReference>
<dbReference type="SUPFAM" id="SSF55785">
    <property type="entry name" value="PYP-like sensor domain (PAS domain)"/>
    <property type="match status" value="1"/>
</dbReference>
<feature type="transmembrane region" description="Helical" evidence="1">
    <location>
        <begin position="169"/>
        <end position="187"/>
    </location>
</feature>
<evidence type="ECO:0000256" key="1">
    <source>
        <dbReference type="SAM" id="Phobius"/>
    </source>
</evidence>
<dbReference type="InterPro" id="IPR035919">
    <property type="entry name" value="EAL_sf"/>
</dbReference>
<keyword evidence="6" id="KW-1185">Reference proteome</keyword>
<dbReference type="Pfam" id="PF00563">
    <property type="entry name" value="EAL"/>
    <property type="match status" value="1"/>
</dbReference>
<dbReference type="SMART" id="SM00091">
    <property type="entry name" value="PAS"/>
    <property type="match status" value="1"/>
</dbReference>
<dbReference type="SUPFAM" id="SSF55073">
    <property type="entry name" value="Nucleotide cyclase"/>
    <property type="match status" value="1"/>
</dbReference>
<evidence type="ECO:0000259" key="2">
    <source>
        <dbReference type="PROSITE" id="PS50112"/>
    </source>
</evidence>
<protein>
    <submittedName>
        <fullName evidence="5">Diguanylate cyclase/phosphodiesterase (GGDEF &amp; EAL domains) with PAS/PAC sensor(S)</fullName>
    </submittedName>
</protein>
<keyword evidence="1" id="KW-0812">Transmembrane</keyword>
<organism evidence="5 6">
    <name type="scientific">Euzebya pacifica</name>
    <dbReference type="NCBI Taxonomy" id="1608957"/>
    <lineage>
        <taxon>Bacteria</taxon>
        <taxon>Bacillati</taxon>
        <taxon>Actinomycetota</taxon>
        <taxon>Nitriliruptoria</taxon>
        <taxon>Euzebyales</taxon>
    </lineage>
</organism>
<feature type="domain" description="EAL" evidence="3">
    <location>
        <begin position="558"/>
        <end position="814"/>
    </location>
</feature>
<dbReference type="CDD" id="cd01949">
    <property type="entry name" value="GGDEF"/>
    <property type="match status" value="1"/>
</dbReference>
<reference evidence="5 6" key="1">
    <citation type="submission" date="2018-09" db="EMBL/GenBank/DDBJ databases">
        <title>Complete genome sequence of Euzebya sp. DY32-46 isolated from seawater of Pacific Ocean.</title>
        <authorList>
            <person name="Xu L."/>
            <person name="Wu Y.-H."/>
            <person name="Xu X.-W."/>
        </authorList>
    </citation>
    <scope>NUCLEOTIDE SEQUENCE [LARGE SCALE GENOMIC DNA]</scope>
    <source>
        <strain evidence="5 6">DY32-46</strain>
    </source>
</reference>
<dbReference type="Proteomes" id="UP000264006">
    <property type="component" value="Chromosome"/>
</dbReference>
<evidence type="ECO:0000313" key="6">
    <source>
        <dbReference type="Proteomes" id="UP000264006"/>
    </source>
</evidence>
<dbReference type="InterPro" id="IPR052155">
    <property type="entry name" value="Biofilm_reg_signaling"/>
</dbReference>
<dbReference type="InterPro" id="IPR000160">
    <property type="entry name" value="GGDEF_dom"/>
</dbReference>
<sequence length="829" mass="89666">MPVRQSRRPILGLQRQVMLAMALVVTLTAGVLAGFWITQQDEAYQELVLTGARTIGDGFVAEMTAQLDEMGVLDIEQLLDQLREEPALEDIRLMPAALSGPIDPSSVLHLDRERELGDLVANNISRSADGTVTINQAVAYNGVTLGVIRVTLNNEHVLARQRAAQQQTILVTVTVSVLAALLGAALTRRMMRDLARLSAMVEQSGTEEIPRVLESIRDGDPIPRLGEDLTSLHHSSLEVRRLSDAFELHHEAVTTLAAELAGRLGASDDRFRVAFEQSPIGMALVRRNGEIVRANRALGELLGRTPAQLVDVLLTDFTSATSTDLVAAAIKGTNDTTRGMVQEAEYRAIDGSSLFVLQSVATLDDGEGGELRSVQIQDVSAAKRAEQTLQSLAFGDPLTGLANRMAFEQHLARTLTLGEPCAVVMLDLDRFKLVNDSLGHLTGDRLLQAVAARLRRSFPDRVVARFGGDEFVMLLEGLEADAVEAESARLLETIADPFVVGDRRFYTTCSVGVASSEPGLEQDDLIACADAATYAAKAAGRGRVHRFVPSMRTQADDRLQLEADLREAIGTDQIRVAYQPIVSTTSGRLASLEALARWDPPVRGPISPAEFIPIAEETGLIDDLGRQVLRMACRELAGHLNDPRLDDRWALSVNVSAAQLRRPEVAAQFAEDVRAAEVPTGRVILEVTESVLLDADAVHSLVALRAEGFRLAADDFGKGESSIGQLMRFPLDVLKIDMSLLRMSREAGEGSETTVMESVTMLGHALGAVVVAEGVETEADLVLAQNAGCDHAQGWLFDRPVPVLALDRMLRERALVADREMTSPIVSGG</sequence>
<dbReference type="RefSeq" id="WP_216826336.1">
    <property type="nucleotide sequence ID" value="NZ_CP031165.1"/>
</dbReference>
<dbReference type="Gene3D" id="3.30.70.270">
    <property type="match status" value="1"/>
</dbReference>
<dbReference type="SMART" id="SM00267">
    <property type="entry name" value="GGDEF"/>
    <property type="match status" value="1"/>
</dbReference>
<dbReference type="NCBIfam" id="TIGR00229">
    <property type="entry name" value="sensory_box"/>
    <property type="match status" value="1"/>
</dbReference>
<keyword evidence="1" id="KW-0472">Membrane</keyword>
<dbReference type="Gene3D" id="3.20.20.450">
    <property type="entry name" value="EAL domain"/>
    <property type="match status" value="1"/>
</dbReference>
<dbReference type="Pfam" id="PF13426">
    <property type="entry name" value="PAS_9"/>
    <property type="match status" value="1"/>
</dbReference>
<dbReference type="InterPro" id="IPR043128">
    <property type="entry name" value="Rev_trsase/Diguanyl_cyclase"/>
</dbReference>
<dbReference type="InterPro" id="IPR029787">
    <property type="entry name" value="Nucleotide_cyclase"/>
</dbReference>
<proteinExistence type="predicted"/>
<dbReference type="PROSITE" id="PS50887">
    <property type="entry name" value="GGDEF"/>
    <property type="match status" value="1"/>
</dbReference>
<dbReference type="AlphaFoldDB" id="A0A346XSD4"/>
<dbReference type="Pfam" id="PF00990">
    <property type="entry name" value="GGDEF"/>
    <property type="match status" value="1"/>
</dbReference>
<dbReference type="Gene3D" id="3.30.450.20">
    <property type="entry name" value="PAS domain"/>
    <property type="match status" value="1"/>
</dbReference>